<dbReference type="AlphaFoldDB" id="A0A1W1WT50"/>
<keyword evidence="3 6" id="KW-0687">Ribonucleoprotein</keyword>
<organism evidence="7 8">
    <name type="scientific">Nitratiruptor tergarcus DSM 16512</name>
    <dbReference type="NCBI Taxonomy" id="1069081"/>
    <lineage>
        <taxon>Bacteria</taxon>
        <taxon>Pseudomonadati</taxon>
        <taxon>Campylobacterota</taxon>
        <taxon>Epsilonproteobacteria</taxon>
        <taxon>Nautiliales</taxon>
        <taxon>Nitratiruptoraceae</taxon>
        <taxon>Nitratiruptor</taxon>
    </lineage>
</organism>
<name>A0A1W1WT50_9BACT</name>
<evidence type="ECO:0000313" key="8">
    <source>
        <dbReference type="Proteomes" id="UP000192602"/>
    </source>
</evidence>
<dbReference type="Gene3D" id="3.30.70.60">
    <property type="match status" value="1"/>
</dbReference>
<keyword evidence="8" id="KW-1185">Reference proteome</keyword>
<dbReference type="SUPFAM" id="SSF54995">
    <property type="entry name" value="Ribosomal protein S6"/>
    <property type="match status" value="1"/>
</dbReference>
<sequence>MRHYETLFVLKPTLTDEEKKAKFDFIKEVIENNGGEIVATEDVGVRKLAYPIQKFERGHYYIIYFKAPSETVRELERIYRITEDVIRFLTIKYETNKDIRAWEKMVERAKKLSGQASEEKAEA</sequence>
<dbReference type="Pfam" id="PF01250">
    <property type="entry name" value="Ribosomal_S6"/>
    <property type="match status" value="1"/>
</dbReference>
<dbReference type="Proteomes" id="UP000192602">
    <property type="component" value="Unassembled WGS sequence"/>
</dbReference>
<dbReference type="InterPro" id="IPR014717">
    <property type="entry name" value="Transl_elong_EF1B/ribsomal_bS6"/>
</dbReference>
<dbReference type="PANTHER" id="PTHR21011">
    <property type="entry name" value="MITOCHONDRIAL 28S RIBOSOMAL PROTEIN S6"/>
    <property type="match status" value="1"/>
</dbReference>
<dbReference type="InterPro" id="IPR000529">
    <property type="entry name" value="Ribosomal_bS6"/>
</dbReference>
<dbReference type="OrthoDB" id="9812702at2"/>
<dbReference type="EMBL" id="FWWZ01000001">
    <property type="protein sequence ID" value="SMC09375.1"/>
    <property type="molecule type" value="Genomic_DNA"/>
</dbReference>
<dbReference type="InterPro" id="IPR020814">
    <property type="entry name" value="Ribosomal_S6_plastid/chlpt"/>
</dbReference>
<keyword evidence="2 6" id="KW-0689">Ribosomal protein</keyword>
<evidence type="ECO:0000256" key="1">
    <source>
        <dbReference type="ARBA" id="ARBA00009512"/>
    </source>
</evidence>
<evidence type="ECO:0000313" key="7">
    <source>
        <dbReference type="EMBL" id="SMC09375.1"/>
    </source>
</evidence>
<evidence type="ECO:0000256" key="5">
    <source>
        <dbReference type="ARBA" id="ARBA00035294"/>
    </source>
</evidence>
<dbReference type="HAMAP" id="MF_00360">
    <property type="entry name" value="Ribosomal_bS6"/>
    <property type="match status" value="1"/>
</dbReference>
<reference evidence="8" key="1">
    <citation type="submission" date="2017-04" db="EMBL/GenBank/DDBJ databases">
        <authorList>
            <person name="Varghese N."/>
            <person name="Submissions S."/>
        </authorList>
    </citation>
    <scope>NUCLEOTIDE SEQUENCE [LARGE SCALE GENOMIC DNA]</scope>
    <source>
        <strain evidence="8">DSM 16512</strain>
    </source>
</reference>
<dbReference type="RefSeq" id="WP_084275607.1">
    <property type="nucleotide sequence ID" value="NZ_AP026671.1"/>
</dbReference>
<evidence type="ECO:0000256" key="4">
    <source>
        <dbReference type="ARBA" id="ARBA00035104"/>
    </source>
</evidence>
<dbReference type="CDD" id="cd00473">
    <property type="entry name" value="bS6"/>
    <property type="match status" value="1"/>
</dbReference>
<proteinExistence type="inferred from homology"/>
<comment type="similarity">
    <text evidence="1 6">Belongs to the bacterial ribosomal protein bS6 family.</text>
</comment>
<keyword evidence="6" id="KW-0694">RNA-binding</keyword>
<dbReference type="PANTHER" id="PTHR21011:SF1">
    <property type="entry name" value="SMALL RIBOSOMAL SUBUNIT PROTEIN BS6M"/>
    <property type="match status" value="1"/>
</dbReference>
<evidence type="ECO:0000256" key="3">
    <source>
        <dbReference type="ARBA" id="ARBA00023274"/>
    </source>
</evidence>
<dbReference type="GO" id="GO:0022627">
    <property type="term" value="C:cytosolic small ribosomal subunit"/>
    <property type="evidence" value="ECO:0007669"/>
    <property type="project" value="TreeGrafter"/>
</dbReference>
<dbReference type="NCBIfam" id="TIGR00166">
    <property type="entry name" value="S6"/>
    <property type="match status" value="1"/>
</dbReference>
<protein>
    <recommendedName>
        <fullName evidence="5 6">Small ribosomal subunit protein bS6</fullName>
    </recommendedName>
</protein>
<dbReference type="GO" id="GO:0003735">
    <property type="term" value="F:structural constituent of ribosome"/>
    <property type="evidence" value="ECO:0007669"/>
    <property type="project" value="InterPro"/>
</dbReference>
<dbReference type="GO" id="GO:0006412">
    <property type="term" value="P:translation"/>
    <property type="evidence" value="ECO:0007669"/>
    <property type="project" value="UniProtKB-UniRule"/>
</dbReference>
<accession>A0A1W1WT50</accession>
<dbReference type="GO" id="GO:0070181">
    <property type="term" value="F:small ribosomal subunit rRNA binding"/>
    <property type="evidence" value="ECO:0007669"/>
    <property type="project" value="TreeGrafter"/>
</dbReference>
<evidence type="ECO:0000256" key="6">
    <source>
        <dbReference type="HAMAP-Rule" id="MF_00360"/>
    </source>
</evidence>
<comment type="function">
    <text evidence="4 6">Binds together with bS18 to 16S ribosomal RNA.</text>
</comment>
<dbReference type="STRING" id="1069081.SAMN05660197_1182"/>
<dbReference type="InterPro" id="IPR035980">
    <property type="entry name" value="Ribosomal_bS6_sf"/>
</dbReference>
<keyword evidence="6" id="KW-0699">rRNA-binding</keyword>
<evidence type="ECO:0000256" key="2">
    <source>
        <dbReference type="ARBA" id="ARBA00022980"/>
    </source>
</evidence>
<gene>
    <name evidence="6" type="primary">rpsF</name>
    <name evidence="7" type="ORF">SAMN05660197_1182</name>
</gene>